<evidence type="ECO:0000313" key="3">
    <source>
        <dbReference type="Proteomes" id="UP001295684"/>
    </source>
</evidence>
<feature type="transmembrane region" description="Helical" evidence="1">
    <location>
        <begin position="146"/>
        <end position="169"/>
    </location>
</feature>
<feature type="transmembrane region" description="Helical" evidence="1">
    <location>
        <begin position="109"/>
        <end position="134"/>
    </location>
</feature>
<comment type="caution">
    <text evidence="2">The sequence shown here is derived from an EMBL/GenBank/DDBJ whole genome shotgun (WGS) entry which is preliminary data.</text>
</comment>
<feature type="transmembrane region" description="Helical" evidence="1">
    <location>
        <begin position="190"/>
        <end position="209"/>
    </location>
</feature>
<dbReference type="EMBL" id="CAMPGE010006880">
    <property type="protein sequence ID" value="CAI2365788.1"/>
    <property type="molecule type" value="Genomic_DNA"/>
</dbReference>
<dbReference type="AlphaFoldDB" id="A0AAD1UBL4"/>
<keyword evidence="1" id="KW-1133">Transmembrane helix</keyword>
<protein>
    <submittedName>
        <fullName evidence="2">Uncharacterized protein</fullName>
    </submittedName>
</protein>
<accession>A0AAD1UBL4</accession>
<keyword evidence="3" id="KW-1185">Reference proteome</keyword>
<feature type="transmembrane region" description="Helical" evidence="1">
    <location>
        <begin position="7"/>
        <end position="34"/>
    </location>
</feature>
<feature type="transmembrane region" description="Helical" evidence="1">
    <location>
        <begin position="78"/>
        <end position="97"/>
    </location>
</feature>
<keyword evidence="1" id="KW-0472">Membrane</keyword>
<dbReference type="Proteomes" id="UP001295684">
    <property type="component" value="Unassembled WGS sequence"/>
</dbReference>
<keyword evidence="1" id="KW-0812">Transmembrane</keyword>
<feature type="transmembrane region" description="Helical" evidence="1">
    <location>
        <begin position="279"/>
        <end position="303"/>
    </location>
</feature>
<proteinExistence type="predicted"/>
<organism evidence="2 3">
    <name type="scientific">Euplotes crassus</name>
    <dbReference type="NCBI Taxonomy" id="5936"/>
    <lineage>
        <taxon>Eukaryota</taxon>
        <taxon>Sar</taxon>
        <taxon>Alveolata</taxon>
        <taxon>Ciliophora</taxon>
        <taxon>Intramacronucleata</taxon>
        <taxon>Spirotrichea</taxon>
        <taxon>Hypotrichia</taxon>
        <taxon>Euplotida</taxon>
        <taxon>Euplotidae</taxon>
        <taxon>Moneuplotes</taxon>
    </lineage>
</organism>
<feature type="transmembrane region" description="Helical" evidence="1">
    <location>
        <begin position="253"/>
        <end position="273"/>
    </location>
</feature>
<evidence type="ECO:0000313" key="2">
    <source>
        <dbReference type="EMBL" id="CAI2365788.1"/>
    </source>
</evidence>
<feature type="transmembrane region" description="Helical" evidence="1">
    <location>
        <begin position="215"/>
        <end position="232"/>
    </location>
</feature>
<reference evidence="2" key="1">
    <citation type="submission" date="2023-07" db="EMBL/GenBank/DDBJ databases">
        <authorList>
            <consortium name="AG Swart"/>
            <person name="Singh M."/>
            <person name="Singh A."/>
            <person name="Seah K."/>
            <person name="Emmerich C."/>
        </authorList>
    </citation>
    <scope>NUCLEOTIDE SEQUENCE</scope>
    <source>
        <strain evidence="2">DP1</strain>
    </source>
</reference>
<name>A0AAD1UBL4_EUPCR</name>
<gene>
    <name evidence="2" type="ORF">ECRASSUSDP1_LOCUS7076</name>
</gene>
<evidence type="ECO:0000256" key="1">
    <source>
        <dbReference type="SAM" id="Phobius"/>
    </source>
</evidence>
<sequence>MIIKAHVVVCLALIYSQIAVIAFQGIIAYGAYYYHSSNPEAARSLQNCINPSAEFWFNSDRNLMTKEPSTWEQFSYEILYMPANLTYYVALVMFIKNNIRSSKTWVTKCVGFFICILSFITTSRDFGLIIYRMFEYELNSWVHYPIFIYLFILLFLVNNILLIQIFAFFQSYKFFGLKTDETILSSIIGVYHIFQGLCVAGSFFIMPYFKFMIDNMYIVVLQNLFWAFLIAYSLRLRERYKSTRAGINFWTEWLFTLCLSLHLSFTVDYFYIFEGTQHSVLMKIVLCLVFLMIHIGLIQVYLIHQSYFCKPYIPPCGREGTQRILQLDYDCENNSINDPENLKCDYCMNNLLEPCLEYISITSKNAKTYKKLKLIPRVYIQTRCPSNLHLECFFRSYDSTYSCPVCMSSLNGELMKEDDYYELYC</sequence>